<protein>
    <submittedName>
        <fullName evidence="1">Tetratricopeptide repeat protein</fullName>
    </submittedName>
</protein>
<gene>
    <name evidence="1" type="ORF">E3U44_09740</name>
</gene>
<evidence type="ECO:0000313" key="1">
    <source>
        <dbReference type="EMBL" id="QBQ54759.1"/>
    </source>
</evidence>
<dbReference type="AlphaFoldDB" id="A0A4P7BZP4"/>
<dbReference type="InterPro" id="IPR011990">
    <property type="entry name" value="TPR-like_helical_dom_sf"/>
</dbReference>
<dbReference type="OrthoDB" id="9778494at2"/>
<reference evidence="1 2" key="1">
    <citation type="submission" date="2019-03" db="EMBL/GenBank/DDBJ databases">
        <title>The genome sequence of Nitrosococcus wardiae strain D1FHST reveals the archetypal metabolic capacity of ammonia-oxidizing Gammaproteobacteria.</title>
        <authorList>
            <person name="Wang L."/>
            <person name="Lim C.K."/>
            <person name="Hanson T.E."/>
            <person name="Dang H."/>
            <person name="Klotz M.G."/>
        </authorList>
    </citation>
    <scope>NUCLEOTIDE SEQUENCE [LARGE SCALE GENOMIC DNA]</scope>
    <source>
        <strain evidence="1 2">D1FHS</strain>
    </source>
</reference>
<dbReference type="Gene3D" id="1.25.40.10">
    <property type="entry name" value="Tetratricopeptide repeat domain"/>
    <property type="match status" value="2"/>
</dbReference>
<evidence type="ECO:0000313" key="2">
    <source>
        <dbReference type="Proteomes" id="UP000294325"/>
    </source>
</evidence>
<name>A0A4P7BZP4_9GAMM</name>
<dbReference type="Proteomes" id="UP000294325">
    <property type="component" value="Chromosome"/>
</dbReference>
<keyword evidence="2" id="KW-1185">Reference proteome</keyword>
<sequence length="594" mass="65800">MKIAMSDPMSLSRSSDRALLLLLSLVTAVLAAYTAELHSKSTEQFQGAESVKVDTVVFPTSCSPQAQGHFVRGVTALHSFWYPLALDEFRESTRVDPNCMMGYWGEAMAHNHPIWGDPQETEVVRKVIENIKITPKLTARERAWLNAVRVLYGEGNRLARDKGYAAAMEKIYRDYPNDPEAALFYALALMGTVRSEDPAGAQTRWHAGEIVAAVYKENPYHPGAAHYLIHAYDDPAHAHLALDAARRYAEIAPQAPHALHMPSHIFLQLGMWPEAAASNEASWEASNQWIQQQNLPISERSYHSLRWLMYIYLQQGRYDKAKEQLTLMGESLAQFPQDDPRNLIFGTFTHAAMAAIFVVETERWEAAEQLLPKGGGIQAQTDSSSNPIQTNLAIVQTPAIFARALAAAVKNSPQAQKSITELQAIREKALGAPEPFIAEIGGMTEVQEWEIEAITAAAKNDFDKAMGMMQKATALEEAMPPPSGPPLVIKPSHELFGEILLRAGRPQEAVEQFAISLRRHPNRARSLLGAARAAAHSGDTQSAVKFYKQFEQQWRQADAQLPELGEARDYLKRADSGIVGKSLMSLNIVPSFGR</sequence>
<dbReference type="SUPFAM" id="SSF48452">
    <property type="entry name" value="TPR-like"/>
    <property type="match status" value="2"/>
</dbReference>
<dbReference type="PANTHER" id="PTHR45588:SF1">
    <property type="entry name" value="WW DOMAIN-CONTAINING PROTEIN"/>
    <property type="match status" value="1"/>
</dbReference>
<accession>A0A4P7BZP4</accession>
<dbReference type="KEGG" id="nwr:E3U44_09740"/>
<organism evidence="1 2">
    <name type="scientific">Nitrosococcus wardiae</name>
    <dbReference type="NCBI Taxonomy" id="1814290"/>
    <lineage>
        <taxon>Bacteria</taxon>
        <taxon>Pseudomonadati</taxon>
        <taxon>Pseudomonadota</taxon>
        <taxon>Gammaproteobacteria</taxon>
        <taxon>Chromatiales</taxon>
        <taxon>Chromatiaceae</taxon>
        <taxon>Nitrosococcus</taxon>
    </lineage>
</organism>
<dbReference type="Pfam" id="PF13432">
    <property type="entry name" value="TPR_16"/>
    <property type="match status" value="1"/>
</dbReference>
<dbReference type="RefSeq" id="WP_134357951.1">
    <property type="nucleotide sequence ID" value="NZ_CP038033.1"/>
</dbReference>
<proteinExistence type="predicted"/>
<dbReference type="EMBL" id="CP038033">
    <property type="protein sequence ID" value="QBQ54759.1"/>
    <property type="molecule type" value="Genomic_DNA"/>
</dbReference>
<dbReference type="PANTHER" id="PTHR45588">
    <property type="entry name" value="TPR DOMAIN-CONTAINING PROTEIN"/>
    <property type="match status" value="1"/>
</dbReference>